<dbReference type="Gene3D" id="3.40.50.1820">
    <property type="entry name" value="alpha/beta hydrolase"/>
    <property type="match status" value="1"/>
</dbReference>
<dbReference type="Proteomes" id="UP000586947">
    <property type="component" value="Unassembled WGS sequence"/>
</dbReference>
<proteinExistence type="predicted"/>
<keyword evidence="2" id="KW-1185">Reference proteome</keyword>
<sequence>MARGVAHQPTEVAYPNVSYFSEADSGGHFPAWEVPELFSAEMRAAFRPLRNR</sequence>
<organism evidence="1 2">
    <name type="scientific">Micromonospora parathelypteridis</name>
    <dbReference type="NCBI Taxonomy" id="1839617"/>
    <lineage>
        <taxon>Bacteria</taxon>
        <taxon>Bacillati</taxon>
        <taxon>Actinomycetota</taxon>
        <taxon>Actinomycetes</taxon>
        <taxon>Micromonosporales</taxon>
        <taxon>Micromonosporaceae</taxon>
        <taxon>Micromonospora</taxon>
    </lineage>
</organism>
<accession>A0A840VLM2</accession>
<dbReference type="RefSeq" id="WP_189062296.1">
    <property type="nucleotide sequence ID" value="NZ_BMNF01000002.1"/>
</dbReference>
<reference evidence="1 2" key="1">
    <citation type="submission" date="2020-08" db="EMBL/GenBank/DDBJ databases">
        <title>Sequencing the genomes of 1000 actinobacteria strains.</title>
        <authorList>
            <person name="Klenk H.-P."/>
        </authorList>
    </citation>
    <scope>NUCLEOTIDE SEQUENCE [LARGE SCALE GENOMIC DNA]</scope>
    <source>
        <strain evidence="1 2">DSM 103125</strain>
    </source>
</reference>
<dbReference type="EMBL" id="JACHDP010000001">
    <property type="protein sequence ID" value="MBB5477637.1"/>
    <property type="molecule type" value="Genomic_DNA"/>
</dbReference>
<evidence type="ECO:0000313" key="1">
    <source>
        <dbReference type="EMBL" id="MBB5477637.1"/>
    </source>
</evidence>
<dbReference type="AlphaFoldDB" id="A0A840VLM2"/>
<dbReference type="SUPFAM" id="SSF53474">
    <property type="entry name" value="alpha/beta-Hydrolases"/>
    <property type="match status" value="1"/>
</dbReference>
<protein>
    <submittedName>
        <fullName evidence="1">Pimeloyl-ACP methyl ester carboxylesterase</fullName>
    </submittedName>
</protein>
<dbReference type="InterPro" id="IPR029058">
    <property type="entry name" value="AB_hydrolase_fold"/>
</dbReference>
<evidence type="ECO:0000313" key="2">
    <source>
        <dbReference type="Proteomes" id="UP000586947"/>
    </source>
</evidence>
<gene>
    <name evidence="1" type="ORF">HNR20_002142</name>
</gene>
<comment type="caution">
    <text evidence="1">The sequence shown here is derived from an EMBL/GenBank/DDBJ whole genome shotgun (WGS) entry which is preliminary data.</text>
</comment>
<name>A0A840VLM2_9ACTN</name>